<gene>
    <name evidence="5" type="ORF">LUZ63_020128</name>
</gene>
<evidence type="ECO:0000256" key="2">
    <source>
        <dbReference type="ARBA" id="ARBA00022741"/>
    </source>
</evidence>
<dbReference type="SUPFAM" id="SSF56112">
    <property type="entry name" value="Protein kinase-like (PK-like)"/>
    <property type="match status" value="1"/>
</dbReference>
<keyword evidence="2" id="KW-0547">Nucleotide-binding</keyword>
<evidence type="ECO:0000256" key="3">
    <source>
        <dbReference type="ARBA" id="ARBA00022840"/>
    </source>
</evidence>
<evidence type="ECO:0000313" key="5">
    <source>
        <dbReference type="EMBL" id="KAJ1684373.1"/>
    </source>
</evidence>
<sequence>MTAYLDVARWFGGKGRDHQVTDVRRVATLPGPPAVTIDVVTVRYPDGSEELYQLPLAHYAEPQERISHALVGPHTDDVLGAVHSYDAVHDREAMAVYLRAFAATAPEDTSRVGGLVFHRIAEHELDTETHSTLFSGEQSNSSVAFGDDSLLKVFRKVTPGPNPDIEVHRELTRAGSPHVAALYGWAETDEDTSEQRIDLAMIQQFLRTASDGWDLALASVRALLAEADELAEPRPGERLEDAEVVQRSGGDFAGESERLGVAVAEVHEVLRDHFPTASWGVGEVAAIADAMDARLEAQVRDLADLVPSLALHAPALREVFDAVRHLEVTPAAPVTAQRVHGDLHLGQTMRVVHNWKLVDFEGEPAKPLAERVLPDSPWRDVAGMLRSFDYAARSVERDFAEGTGDDASVLSARAAAWAERNRAAFLEGYAGDGALSPADRVLLAAYEADKAVYEIGYEARNRPGWVAIPLAALARLTGSREDTP</sequence>
<dbReference type="EMBL" id="JAMQYH010000029">
    <property type="protein sequence ID" value="KAJ1684373.1"/>
    <property type="molecule type" value="Genomic_DNA"/>
</dbReference>
<keyword evidence="1" id="KW-0808">Transferase</keyword>
<evidence type="ECO:0000259" key="4">
    <source>
        <dbReference type="Pfam" id="PF18085"/>
    </source>
</evidence>
<name>A0A9P9Z961_9POAL</name>
<keyword evidence="3" id="KW-0067">ATP-binding</keyword>
<dbReference type="OrthoDB" id="8250698at2759"/>
<reference evidence="5" key="1">
    <citation type="journal article" date="2022" name="Cell">
        <title>Repeat-based holocentromeres influence genome architecture and karyotype evolution.</title>
        <authorList>
            <person name="Hofstatter P.G."/>
            <person name="Thangavel G."/>
            <person name="Lux T."/>
            <person name="Neumann P."/>
            <person name="Vondrak T."/>
            <person name="Novak P."/>
            <person name="Zhang M."/>
            <person name="Costa L."/>
            <person name="Castellani M."/>
            <person name="Scott A."/>
            <person name="Toegelov H."/>
            <person name="Fuchs J."/>
            <person name="Mata-Sucre Y."/>
            <person name="Dias Y."/>
            <person name="Vanzela A.L.L."/>
            <person name="Huettel B."/>
            <person name="Almeida C.C.S."/>
            <person name="Simkova H."/>
            <person name="Souza G."/>
            <person name="Pedrosa-Harand A."/>
            <person name="Macas J."/>
            <person name="Mayer K.F.X."/>
            <person name="Houben A."/>
            <person name="Marques A."/>
        </authorList>
    </citation>
    <scope>NUCLEOTIDE SEQUENCE</scope>
    <source>
        <strain evidence="5">RhyBre1mFocal</strain>
    </source>
</reference>
<dbReference type="Proteomes" id="UP001151287">
    <property type="component" value="Unassembled WGS sequence"/>
</dbReference>
<keyword evidence="6" id="KW-1185">Reference proteome</keyword>
<evidence type="ECO:0000313" key="6">
    <source>
        <dbReference type="Proteomes" id="UP001151287"/>
    </source>
</evidence>
<organism evidence="5 6">
    <name type="scientific">Rhynchospora breviuscula</name>
    <dbReference type="NCBI Taxonomy" id="2022672"/>
    <lineage>
        <taxon>Eukaryota</taxon>
        <taxon>Viridiplantae</taxon>
        <taxon>Streptophyta</taxon>
        <taxon>Embryophyta</taxon>
        <taxon>Tracheophyta</taxon>
        <taxon>Spermatophyta</taxon>
        <taxon>Magnoliopsida</taxon>
        <taxon>Liliopsida</taxon>
        <taxon>Poales</taxon>
        <taxon>Cyperaceae</taxon>
        <taxon>Cyperoideae</taxon>
        <taxon>Rhynchosporeae</taxon>
        <taxon>Rhynchospora</taxon>
    </lineage>
</organism>
<dbReference type="GO" id="GO:0005524">
    <property type="term" value="F:ATP binding"/>
    <property type="evidence" value="ECO:0007669"/>
    <property type="project" value="UniProtKB-KW"/>
</dbReference>
<comment type="caution">
    <text evidence="5">The sequence shown here is derived from an EMBL/GenBank/DDBJ whole genome shotgun (WGS) entry which is preliminary data.</text>
</comment>
<feature type="domain" description="Maltokinase N-terminal cap" evidence="4">
    <location>
        <begin position="4"/>
        <end position="90"/>
    </location>
</feature>
<dbReference type="InterPro" id="IPR011009">
    <property type="entry name" value="Kinase-like_dom_sf"/>
</dbReference>
<proteinExistence type="predicted"/>
<accession>A0A9P9Z961</accession>
<dbReference type="Gene3D" id="3.90.1200.10">
    <property type="match status" value="1"/>
</dbReference>
<protein>
    <recommendedName>
        <fullName evidence="4">Maltokinase N-terminal cap domain-containing protein</fullName>
    </recommendedName>
</protein>
<dbReference type="AlphaFoldDB" id="A0A9P9Z961"/>
<dbReference type="Pfam" id="PF18085">
    <property type="entry name" value="Mak_N_cap"/>
    <property type="match status" value="1"/>
</dbReference>
<dbReference type="InterPro" id="IPR040999">
    <property type="entry name" value="Mak_N_cap"/>
</dbReference>
<evidence type="ECO:0000256" key="1">
    <source>
        <dbReference type="ARBA" id="ARBA00022679"/>
    </source>
</evidence>
<dbReference type="GO" id="GO:0016740">
    <property type="term" value="F:transferase activity"/>
    <property type="evidence" value="ECO:0007669"/>
    <property type="project" value="UniProtKB-KW"/>
</dbReference>